<evidence type="ECO:0000256" key="2">
    <source>
        <dbReference type="ARBA" id="ARBA00022692"/>
    </source>
</evidence>
<sequence length="874" mass="96094">MTEKSPVFFVVGMSLWYLATGMEYGFILPTINDYIKSIGAPESTIGFALTLFALSGLIASPILGWFTDRQQSLKVSLVFSVLCSIIGYAAYTFFQTSSMILAGRFISGIGWGVDGAIIGRVSLATGKNSGTFIGICLLCRQVGIILAGVLNAAWISNWSVFSIFGFEINQFNSAGFVCMIIYLVFGAVSILSLKDEPRGNENEISESSVMLEEKEIKEFKYKQVEKLPLLSEQLVICLTGSVAVYVFQSIIESIATLISRYYLGWTSSENSILFAGIGVLAVIGYGLTVIVQRFVAPRSTLLIGVAVQLVCLICFSFVLPFAHFRDSWLIPSLGFLTIFFITMIPFMIVSSASILADFSAESNKSMIQGIRISFERLAQLLGPLWAANMLHNTAIIFIFPAILLLMNLVMILMSWKWLDGSKFQLGMNLWYLMSGVEYGLILPTQNEYLLTLGAPHAAVGYAFMLFAFAGLASSPFCGWATDKLKAIKLPLLVMVSCSIAGSCIYTFSRSIAGIFLGRLVQGLGWGIDGAIIGRVALITEKSGNGSMMIGLCLLMRQAGIIVGTLIGSAFVNSWKFVFLGMFEIDNLNSAGLAVALLWSFCLVFSFIATVAEPQVRSDSDQVTSQESLNLTNGKLDSEEQPLQKKEPRVDSVEVNQSCKFIQVKKLPLMTEQIAVCTTCSFSAYILQSTLESIVTLLTKSLFGWENEENLKLFTMIGITAVIGYVIVMVAGRFVTLRVTLLVGVALEGCLLLVMGTILPMAHFRETWITYSFIGITASFIILLPFVFVSSATLMSEFTDQSQKSTIQGLRVTAERLAQICGPVWGTGTFPQYMLLFTYPAVFLFISSFLIFLSWEWLEPTKFKNVPDKMLEEEK</sequence>
<feature type="transmembrane region" description="Helical" evidence="5">
    <location>
        <begin position="549"/>
        <end position="570"/>
    </location>
</feature>
<evidence type="ECO:0000313" key="7">
    <source>
        <dbReference type="EMBL" id="CAG5084558.1"/>
    </source>
</evidence>
<organism evidence="7 8">
    <name type="scientific">Oikopleura dioica</name>
    <name type="common">Tunicate</name>
    <dbReference type="NCBI Taxonomy" id="34765"/>
    <lineage>
        <taxon>Eukaryota</taxon>
        <taxon>Metazoa</taxon>
        <taxon>Chordata</taxon>
        <taxon>Tunicata</taxon>
        <taxon>Appendicularia</taxon>
        <taxon>Copelata</taxon>
        <taxon>Oikopleuridae</taxon>
        <taxon>Oikopleura</taxon>
    </lineage>
</organism>
<gene>
    <name evidence="7" type="ORF">OKIOD_LOCUS2232</name>
</gene>
<evidence type="ECO:0000256" key="3">
    <source>
        <dbReference type="ARBA" id="ARBA00022989"/>
    </source>
</evidence>
<feature type="transmembrane region" description="Helical" evidence="5">
    <location>
        <begin position="174"/>
        <end position="193"/>
    </location>
</feature>
<dbReference type="PANTHER" id="PTHR23510">
    <property type="entry name" value="INNER MEMBRANE TRANSPORT PROTEIN YAJR"/>
    <property type="match status" value="1"/>
</dbReference>
<evidence type="ECO:0000256" key="1">
    <source>
        <dbReference type="ARBA" id="ARBA00004141"/>
    </source>
</evidence>
<feature type="transmembrane region" description="Helical" evidence="5">
    <location>
        <begin position="47"/>
        <end position="66"/>
    </location>
</feature>
<feature type="transmembrane region" description="Helical" evidence="5">
    <location>
        <begin position="229"/>
        <end position="251"/>
    </location>
</feature>
<feature type="transmembrane region" description="Helical" evidence="5">
    <location>
        <begin position="590"/>
        <end position="611"/>
    </location>
</feature>
<evidence type="ECO:0000256" key="4">
    <source>
        <dbReference type="ARBA" id="ARBA00023136"/>
    </source>
</evidence>
<protein>
    <submittedName>
        <fullName evidence="7">Oidioi.mRNA.OKI2018_I69.PAR.g10674.t1.cds</fullName>
    </submittedName>
</protein>
<keyword evidence="4 5" id="KW-0472">Membrane</keyword>
<feature type="transmembrane region" description="Helical" evidence="5">
    <location>
        <begin position="302"/>
        <end position="322"/>
    </location>
</feature>
<dbReference type="PROSITE" id="PS50850">
    <property type="entry name" value="MFS"/>
    <property type="match status" value="1"/>
</dbReference>
<dbReference type="Gene3D" id="1.20.1250.20">
    <property type="entry name" value="MFS general substrate transporter like domains"/>
    <property type="match status" value="2"/>
</dbReference>
<evidence type="ECO:0000313" key="8">
    <source>
        <dbReference type="Proteomes" id="UP001158576"/>
    </source>
</evidence>
<feature type="transmembrane region" description="Helical" evidence="5">
    <location>
        <begin position="7"/>
        <end position="27"/>
    </location>
</feature>
<reference evidence="7 8" key="1">
    <citation type="submission" date="2021-04" db="EMBL/GenBank/DDBJ databases">
        <authorList>
            <person name="Bliznina A."/>
        </authorList>
    </citation>
    <scope>NUCLEOTIDE SEQUENCE [LARGE SCALE GENOMIC DNA]</scope>
</reference>
<feature type="domain" description="Major facilitator superfamily (MFS) profile" evidence="6">
    <location>
        <begin position="9"/>
        <end position="419"/>
    </location>
</feature>
<feature type="transmembrane region" description="Helical" evidence="5">
    <location>
        <begin position="767"/>
        <end position="787"/>
    </location>
</feature>
<comment type="subcellular location">
    <subcellularLocation>
        <location evidence="1">Membrane</location>
        <topology evidence="1">Multi-pass membrane protein</topology>
    </subcellularLocation>
</comment>
<dbReference type="InterPro" id="IPR036259">
    <property type="entry name" value="MFS_trans_sf"/>
</dbReference>
<keyword evidence="8" id="KW-1185">Reference proteome</keyword>
<dbReference type="EMBL" id="OU015568">
    <property type="protein sequence ID" value="CAG5084558.1"/>
    <property type="molecule type" value="Genomic_DNA"/>
</dbReference>
<accession>A0ABN7RSN8</accession>
<dbReference type="SUPFAM" id="SSF103473">
    <property type="entry name" value="MFS general substrate transporter"/>
    <property type="match status" value="2"/>
</dbReference>
<keyword evidence="2 5" id="KW-0812">Transmembrane</keyword>
<dbReference type="InterPro" id="IPR020846">
    <property type="entry name" value="MFS_dom"/>
</dbReference>
<feature type="transmembrane region" description="Helical" evidence="5">
    <location>
        <begin position="394"/>
        <end position="415"/>
    </location>
</feature>
<feature type="transmembrane region" description="Helical" evidence="5">
    <location>
        <begin position="458"/>
        <end position="477"/>
    </location>
</feature>
<keyword evidence="3 5" id="KW-1133">Transmembrane helix</keyword>
<dbReference type="Pfam" id="PF07690">
    <property type="entry name" value="MFS_1"/>
    <property type="match status" value="2"/>
</dbReference>
<evidence type="ECO:0000259" key="6">
    <source>
        <dbReference type="PROSITE" id="PS50850"/>
    </source>
</evidence>
<feature type="transmembrane region" description="Helical" evidence="5">
    <location>
        <begin position="489"/>
        <end position="507"/>
    </location>
</feature>
<feature type="transmembrane region" description="Helical" evidence="5">
    <location>
        <begin position="271"/>
        <end position="290"/>
    </location>
</feature>
<dbReference type="Proteomes" id="UP001158576">
    <property type="component" value="Chromosome PAR"/>
</dbReference>
<feature type="transmembrane region" description="Helical" evidence="5">
    <location>
        <begin position="100"/>
        <end position="119"/>
    </location>
</feature>
<feature type="transmembrane region" description="Helical" evidence="5">
    <location>
        <begin position="740"/>
        <end position="760"/>
    </location>
</feature>
<feature type="transmembrane region" description="Helical" evidence="5">
    <location>
        <begin position="519"/>
        <end position="537"/>
    </location>
</feature>
<feature type="transmembrane region" description="Helical" evidence="5">
    <location>
        <begin position="832"/>
        <end position="854"/>
    </location>
</feature>
<dbReference type="InterPro" id="IPR051068">
    <property type="entry name" value="MFS_Domain-Containing_Protein"/>
</dbReference>
<feature type="transmembrane region" description="Helical" evidence="5">
    <location>
        <begin position="328"/>
        <end position="356"/>
    </location>
</feature>
<feature type="transmembrane region" description="Helical" evidence="5">
    <location>
        <begin position="73"/>
        <end position="94"/>
    </location>
</feature>
<dbReference type="InterPro" id="IPR011701">
    <property type="entry name" value="MFS"/>
</dbReference>
<dbReference type="PANTHER" id="PTHR23510:SF16">
    <property type="entry name" value="MAJOR FACILITATOR SUPERFAMILY (MFS) PROFILE DOMAIN-CONTAINING PROTEIN"/>
    <property type="match status" value="1"/>
</dbReference>
<name>A0ABN7RSN8_OIKDI</name>
<feature type="transmembrane region" description="Helical" evidence="5">
    <location>
        <begin position="131"/>
        <end position="154"/>
    </location>
</feature>
<feature type="transmembrane region" description="Helical" evidence="5">
    <location>
        <begin position="712"/>
        <end position="734"/>
    </location>
</feature>
<proteinExistence type="predicted"/>
<evidence type="ECO:0000256" key="5">
    <source>
        <dbReference type="SAM" id="Phobius"/>
    </source>
</evidence>